<accession>A0A2H3B608</accession>
<gene>
    <name evidence="1" type="ORF">ARMSODRAFT_964150</name>
</gene>
<dbReference type="Proteomes" id="UP000218334">
    <property type="component" value="Unassembled WGS sequence"/>
</dbReference>
<keyword evidence="2" id="KW-1185">Reference proteome</keyword>
<name>A0A2H3B608_9AGAR</name>
<reference evidence="2" key="1">
    <citation type="journal article" date="2017" name="Nat. Ecol. Evol.">
        <title>Genome expansion and lineage-specific genetic innovations in the forest pathogenic fungi Armillaria.</title>
        <authorList>
            <person name="Sipos G."/>
            <person name="Prasanna A.N."/>
            <person name="Walter M.C."/>
            <person name="O'Connor E."/>
            <person name="Balint B."/>
            <person name="Krizsan K."/>
            <person name="Kiss B."/>
            <person name="Hess J."/>
            <person name="Varga T."/>
            <person name="Slot J."/>
            <person name="Riley R."/>
            <person name="Boka B."/>
            <person name="Rigling D."/>
            <person name="Barry K."/>
            <person name="Lee J."/>
            <person name="Mihaltcheva S."/>
            <person name="LaButti K."/>
            <person name="Lipzen A."/>
            <person name="Waldron R."/>
            <person name="Moloney N.M."/>
            <person name="Sperisen C."/>
            <person name="Kredics L."/>
            <person name="Vagvoelgyi C."/>
            <person name="Patrignani A."/>
            <person name="Fitzpatrick D."/>
            <person name="Nagy I."/>
            <person name="Doyle S."/>
            <person name="Anderson J.B."/>
            <person name="Grigoriev I.V."/>
            <person name="Gueldener U."/>
            <person name="Muensterkoetter M."/>
            <person name="Nagy L.G."/>
        </authorList>
    </citation>
    <scope>NUCLEOTIDE SEQUENCE [LARGE SCALE GENOMIC DNA]</scope>
    <source>
        <strain evidence="2">28-4</strain>
    </source>
</reference>
<organism evidence="1 2">
    <name type="scientific">Armillaria solidipes</name>
    <dbReference type="NCBI Taxonomy" id="1076256"/>
    <lineage>
        <taxon>Eukaryota</taxon>
        <taxon>Fungi</taxon>
        <taxon>Dikarya</taxon>
        <taxon>Basidiomycota</taxon>
        <taxon>Agaricomycotina</taxon>
        <taxon>Agaricomycetes</taxon>
        <taxon>Agaricomycetidae</taxon>
        <taxon>Agaricales</taxon>
        <taxon>Marasmiineae</taxon>
        <taxon>Physalacriaceae</taxon>
        <taxon>Armillaria</taxon>
    </lineage>
</organism>
<sequence length="412" mass="46453">MLRLVTHHHHLRNIARSYATFSSGLSIPVLSATRRTVRVEQLPDGYDVSDVVGVLSASPVEAIIPSQNHISLRFFAKTLARRYRQKNSDRLYVKIDEEVRTAPLSAFTVAALGRYGLSLHFVIDGLPNKMGVEELKELLFSGKRVVSWRLEGARANVRVLSLHHAMLVLLALKENPQFKDCRMSFIDQDDYMYPEWYSPPEEGNADSKRAVVIDNILSPQTSVAVRDWVSSFDKQVAGLVYGGLRPEQNMMRLRFVSPDLARQFIAKFGDQSDRLNVRVTLVDGSSTKDGEVSNPEEHRSLVTATSMGACRTLLVQFDKAHRVDKSVYRAFFGQFGSIALITEQKWHDELRLLVQYEDVHDAMQAIVSLSMPGKGHMYEGARVNFLGADHLQPIFIINSPSKSILHLEESDM</sequence>
<evidence type="ECO:0008006" key="3">
    <source>
        <dbReference type="Google" id="ProtNLM"/>
    </source>
</evidence>
<evidence type="ECO:0000313" key="2">
    <source>
        <dbReference type="Proteomes" id="UP000218334"/>
    </source>
</evidence>
<protein>
    <recommendedName>
        <fullName evidence="3">RRM domain-containing protein</fullName>
    </recommendedName>
</protein>
<dbReference type="AlphaFoldDB" id="A0A2H3B608"/>
<dbReference type="EMBL" id="KZ293466">
    <property type="protein sequence ID" value="PBK62462.1"/>
    <property type="molecule type" value="Genomic_DNA"/>
</dbReference>
<proteinExistence type="predicted"/>
<evidence type="ECO:0000313" key="1">
    <source>
        <dbReference type="EMBL" id="PBK62462.1"/>
    </source>
</evidence>